<dbReference type="OrthoDB" id="762753at2"/>
<name>A0A4U1C1A7_9SPHI</name>
<dbReference type="Proteomes" id="UP000308181">
    <property type="component" value="Unassembled WGS sequence"/>
</dbReference>
<evidence type="ECO:0000313" key="2">
    <source>
        <dbReference type="Proteomes" id="UP000308181"/>
    </source>
</evidence>
<evidence type="ECO:0000313" key="1">
    <source>
        <dbReference type="EMBL" id="TKB97880.1"/>
    </source>
</evidence>
<dbReference type="RefSeq" id="WP_136826478.1">
    <property type="nucleotide sequence ID" value="NZ_SWBP01000003.1"/>
</dbReference>
<gene>
    <name evidence="1" type="ORF">FA046_11060</name>
</gene>
<sequence length="143" mass="17080">MNTIYRSLLTRYQNYLLEFYQLIEDKEIITPNELAKSTMVKDFLENLPEFSDSFEIEFQIQTSIANLTSIWLAQFNEDGFSVRSYTLDGLDELEEWYFHYHDEIREYEGNLFTDGDWDLFLEEVAEIDTFGEKKVQASFVYNV</sequence>
<dbReference type="EMBL" id="SWBP01000003">
    <property type="protein sequence ID" value="TKB97880.1"/>
    <property type="molecule type" value="Genomic_DNA"/>
</dbReference>
<keyword evidence="2" id="KW-1185">Reference proteome</keyword>
<organism evidence="1 2">
    <name type="scientific">Pedobacter cryophilus</name>
    <dbReference type="NCBI Taxonomy" id="2571271"/>
    <lineage>
        <taxon>Bacteria</taxon>
        <taxon>Pseudomonadati</taxon>
        <taxon>Bacteroidota</taxon>
        <taxon>Sphingobacteriia</taxon>
        <taxon>Sphingobacteriales</taxon>
        <taxon>Sphingobacteriaceae</taxon>
        <taxon>Pedobacter</taxon>
    </lineage>
</organism>
<proteinExistence type="predicted"/>
<comment type="caution">
    <text evidence="1">The sequence shown here is derived from an EMBL/GenBank/DDBJ whole genome shotgun (WGS) entry which is preliminary data.</text>
</comment>
<dbReference type="AlphaFoldDB" id="A0A4U1C1A7"/>
<reference evidence="1 2" key="1">
    <citation type="submission" date="2019-04" db="EMBL/GenBank/DDBJ databases">
        <title>Pedobacter sp. AR-3-17 sp. nov., isolated from Arctic soil.</title>
        <authorList>
            <person name="Dahal R.H."/>
            <person name="Kim D.-U."/>
        </authorList>
    </citation>
    <scope>NUCLEOTIDE SEQUENCE [LARGE SCALE GENOMIC DNA]</scope>
    <source>
        <strain evidence="1 2">AR-3-17</strain>
    </source>
</reference>
<protein>
    <submittedName>
        <fullName evidence="1">Uncharacterized protein</fullName>
    </submittedName>
</protein>
<accession>A0A4U1C1A7</accession>